<accession>A0A5S9PCV9</accession>
<dbReference type="EC" id="3.4.24.-" evidence="9"/>
<evidence type="ECO:0000256" key="1">
    <source>
        <dbReference type="ARBA" id="ARBA00022670"/>
    </source>
</evidence>
<dbReference type="GO" id="GO:0006508">
    <property type="term" value="P:proteolysis"/>
    <property type="evidence" value="ECO:0007669"/>
    <property type="project" value="UniProtKB-KW"/>
</dbReference>
<evidence type="ECO:0000259" key="8">
    <source>
        <dbReference type="Pfam" id="PF08439"/>
    </source>
</evidence>
<protein>
    <submittedName>
        <fullName evidence="9">Oligoendopeptidase F, plasmid</fullName>
        <ecNumber evidence="9">3.4.24.-</ecNumber>
    </submittedName>
</protein>
<dbReference type="NCBIfam" id="TIGR02290">
    <property type="entry name" value="M3_fam_3"/>
    <property type="match status" value="1"/>
</dbReference>
<dbReference type="InterPro" id="IPR011977">
    <property type="entry name" value="Pept_M3B_clade3"/>
</dbReference>
<dbReference type="PANTHER" id="PTHR11804">
    <property type="entry name" value="PROTEASE M3 THIMET OLIGOPEPTIDASE-RELATED"/>
    <property type="match status" value="1"/>
</dbReference>
<feature type="domain" description="Peptidase M3A/M3B catalytic" evidence="7">
    <location>
        <begin position="249"/>
        <end position="598"/>
    </location>
</feature>
<evidence type="ECO:0000313" key="9">
    <source>
        <dbReference type="EMBL" id="CAA0101430.1"/>
    </source>
</evidence>
<keyword evidence="1 6" id="KW-0645">Protease</keyword>
<dbReference type="GO" id="GO:0004222">
    <property type="term" value="F:metalloendopeptidase activity"/>
    <property type="evidence" value="ECO:0007669"/>
    <property type="project" value="InterPro"/>
</dbReference>
<dbReference type="CDD" id="cd09610">
    <property type="entry name" value="M3B_PepF"/>
    <property type="match status" value="1"/>
</dbReference>
<sequence>MLRRLDRLAFVPRSPDASGAALDNLPQWDLSDLYPGLDSPELQSDLAAIAAECANFEEAYKGKLAGILDGADAGGQMATIVSRYEKIEDLLGRLYSYAGLVYSGDTTDPVRAKFYGDVQEKLTEASTHLLFFTLELNRLDDAKMEAALAAPEFGKYRPWIEDVRAEKPYQLEDRIEQLFHEKGVTGRGAWNRLFDETIAGLRFDVAGEILPLEQALNFLAEPDEDKRRVGAEALAKVFGENLRLFTLITNTLAKDKDISDRWRGFEDIADSRHLANRVEREVVDALVSAVHAAYPRLAHRYYKLKARWFGKEKLEYWDRNAPLPKVETRTIGWEEARDTVLGAYSTFSPRMADIARDFFDKSWIDAGVRPGKATGAFAHPTVPSAHPYVLLNYLGKPRDVMTLAHELGHGVHQVLAAPNGALMAPTPLTLAETASVFGEMLTFRRLLAAAPDARARKAMLASKVEDMINTVVRQIAFYTFERRIHTERKNGELTAERICQIWMEVQAESLGEGIHLGPGYENYWVYIGHFIHSPFYVYAYAFGDCLVNSLYAVYENASEGFAERYLGMLAAGGTRHHSELLKPFGLDARDPAFWQTGLNLIERMIAELEAMEEEA</sequence>
<dbReference type="InterPro" id="IPR013647">
    <property type="entry name" value="OligopepF_N_dom"/>
</dbReference>
<dbReference type="InterPro" id="IPR042088">
    <property type="entry name" value="OligoPept_F_C"/>
</dbReference>
<keyword evidence="10" id="KW-1185">Reference proteome</keyword>
<dbReference type="InterPro" id="IPR001567">
    <property type="entry name" value="Pept_M3A_M3B_dom"/>
</dbReference>
<reference evidence="9 10" key="1">
    <citation type="submission" date="2019-12" db="EMBL/GenBank/DDBJ databases">
        <authorList>
            <person name="Reyes-Prieto M."/>
        </authorList>
    </citation>
    <scope>NUCLEOTIDE SEQUENCE [LARGE SCALE GENOMIC DNA]</scope>
    <source>
        <strain evidence="9">HF14-78462</strain>
    </source>
</reference>
<comment type="cofactor">
    <cofactor evidence="6">
        <name>Zn(2+)</name>
        <dbReference type="ChEBI" id="CHEBI:29105"/>
    </cofactor>
    <text evidence="6">Binds 1 zinc ion.</text>
</comment>
<dbReference type="EMBL" id="CACSAS010000001">
    <property type="protein sequence ID" value="CAA0101430.1"/>
    <property type="molecule type" value="Genomic_DNA"/>
</dbReference>
<evidence type="ECO:0000256" key="6">
    <source>
        <dbReference type="RuleBase" id="RU003435"/>
    </source>
</evidence>
<dbReference type="Pfam" id="PF08439">
    <property type="entry name" value="Peptidase_M3_N"/>
    <property type="match status" value="1"/>
</dbReference>
<gene>
    <name evidence="9" type="primary">pepF1</name>
    <name evidence="9" type="ORF">STARVERO_02761</name>
</gene>
<evidence type="ECO:0000256" key="5">
    <source>
        <dbReference type="ARBA" id="ARBA00023049"/>
    </source>
</evidence>
<comment type="similarity">
    <text evidence="6">Belongs to the peptidase M3 family.</text>
</comment>
<dbReference type="Proteomes" id="UP000433050">
    <property type="component" value="Unassembled WGS sequence"/>
</dbReference>
<dbReference type="GO" id="GO:0046872">
    <property type="term" value="F:metal ion binding"/>
    <property type="evidence" value="ECO:0007669"/>
    <property type="project" value="UniProtKB-UniRule"/>
</dbReference>
<keyword evidence="5 6" id="KW-0482">Metalloprotease</keyword>
<dbReference type="Gene3D" id="1.10.1370.20">
    <property type="entry name" value="Oligoendopeptidase f, C-terminal domain"/>
    <property type="match status" value="1"/>
</dbReference>
<proteinExistence type="inferred from homology"/>
<feature type="domain" description="Oligopeptidase F N-terminal" evidence="8">
    <location>
        <begin position="135"/>
        <end position="203"/>
    </location>
</feature>
<name>A0A5S9PCV9_9HYPH</name>
<dbReference type="AlphaFoldDB" id="A0A5S9PCV9"/>
<evidence type="ECO:0000259" key="7">
    <source>
        <dbReference type="Pfam" id="PF01432"/>
    </source>
</evidence>
<dbReference type="Gene3D" id="1.20.140.70">
    <property type="entry name" value="Oligopeptidase f, N-terminal domain"/>
    <property type="match status" value="1"/>
</dbReference>
<dbReference type="RefSeq" id="WP_144344392.1">
    <property type="nucleotide sequence ID" value="NZ_CACSAS010000001.1"/>
</dbReference>
<organism evidence="9 10">
    <name type="scientific">Starkeya nomas</name>
    <dbReference type="NCBI Taxonomy" id="2666134"/>
    <lineage>
        <taxon>Bacteria</taxon>
        <taxon>Pseudomonadati</taxon>
        <taxon>Pseudomonadota</taxon>
        <taxon>Alphaproteobacteria</taxon>
        <taxon>Hyphomicrobiales</taxon>
        <taxon>Xanthobacteraceae</taxon>
        <taxon>Starkeya</taxon>
    </lineage>
</organism>
<dbReference type="GO" id="GO:0006518">
    <property type="term" value="P:peptide metabolic process"/>
    <property type="evidence" value="ECO:0007669"/>
    <property type="project" value="TreeGrafter"/>
</dbReference>
<dbReference type="SUPFAM" id="SSF55486">
    <property type="entry name" value="Metalloproteases ('zincins'), catalytic domain"/>
    <property type="match status" value="1"/>
</dbReference>
<evidence type="ECO:0000313" key="10">
    <source>
        <dbReference type="Proteomes" id="UP000433050"/>
    </source>
</evidence>
<evidence type="ECO:0000256" key="3">
    <source>
        <dbReference type="ARBA" id="ARBA00022801"/>
    </source>
</evidence>
<dbReference type="PANTHER" id="PTHR11804:SF5">
    <property type="entry name" value="OLIGOENDOPEPTIDASE F"/>
    <property type="match status" value="1"/>
</dbReference>
<evidence type="ECO:0000256" key="2">
    <source>
        <dbReference type="ARBA" id="ARBA00022723"/>
    </source>
</evidence>
<keyword evidence="2 6" id="KW-0479">Metal-binding</keyword>
<dbReference type="Pfam" id="PF01432">
    <property type="entry name" value="Peptidase_M3"/>
    <property type="match status" value="1"/>
</dbReference>
<keyword evidence="3 6" id="KW-0378">Hydrolase</keyword>
<dbReference type="InterPro" id="IPR045090">
    <property type="entry name" value="Pept_M3A_M3B"/>
</dbReference>
<evidence type="ECO:0000256" key="4">
    <source>
        <dbReference type="ARBA" id="ARBA00022833"/>
    </source>
</evidence>
<keyword evidence="4 6" id="KW-0862">Zinc</keyword>